<evidence type="ECO:0000313" key="8">
    <source>
        <dbReference type="Proteomes" id="UP000253410"/>
    </source>
</evidence>
<dbReference type="InterPro" id="IPR037066">
    <property type="entry name" value="Plug_dom_sf"/>
</dbReference>
<dbReference type="Pfam" id="PF13715">
    <property type="entry name" value="CarbopepD_reg_2"/>
    <property type="match status" value="1"/>
</dbReference>
<dbReference type="InterPro" id="IPR036942">
    <property type="entry name" value="Beta-barrel_TonB_sf"/>
</dbReference>
<evidence type="ECO:0000256" key="2">
    <source>
        <dbReference type="ARBA" id="ARBA00023136"/>
    </source>
</evidence>
<dbReference type="AlphaFoldDB" id="A0A365XTF8"/>
<keyword evidence="2 4" id="KW-0472">Membrane</keyword>
<dbReference type="InterPro" id="IPR008969">
    <property type="entry name" value="CarboxyPept-like_regulatory"/>
</dbReference>
<dbReference type="SUPFAM" id="SSF56935">
    <property type="entry name" value="Porins"/>
    <property type="match status" value="1"/>
</dbReference>
<keyword evidence="3" id="KW-0998">Cell outer membrane</keyword>
<dbReference type="OrthoDB" id="9768470at2"/>
<dbReference type="SUPFAM" id="SSF49464">
    <property type="entry name" value="Carboxypeptidase regulatory domain-like"/>
    <property type="match status" value="1"/>
</dbReference>
<evidence type="ECO:0000313" key="7">
    <source>
        <dbReference type="EMBL" id="RBL89301.1"/>
    </source>
</evidence>
<evidence type="ECO:0000256" key="1">
    <source>
        <dbReference type="ARBA" id="ARBA00004442"/>
    </source>
</evidence>
<feature type="domain" description="TonB-dependent receptor plug" evidence="6">
    <location>
        <begin position="240"/>
        <end position="328"/>
    </location>
</feature>
<protein>
    <submittedName>
        <fullName evidence="7">TonB-dependent receptor</fullName>
    </submittedName>
</protein>
<keyword evidence="8" id="KW-1185">Reference proteome</keyword>
<dbReference type="Gene3D" id="2.40.170.20">
    <property type="entry name" value="TonB-dependent receptor, beta-barrel domain"/>
    <property type="match status" value="1"/>
</dbReference>
<comment type="subcellular location">
    <subcellularLocation>
        <location evidence="1 4">Cell outer membrane</location>
    </subcellularLocation>
</comment>
<sequence>MKKNVLKRLRLSGTVLSWILLLLVAPVTNTFAQNRLHNKVTITFNKQPLGKALQQLQEQSKSYFAFIPADVQRYNVSASTFTQTPLSEILRALLKNTTLTFKEEGNYIIIAPAKPVADNDAGKGEGQVRGRVVDFETSQPLPGATVLISGSKTGTQSNEKGFYELKHLASGKYTLEIRYIGYSPTVLNNVSIQAGKEVVLDVKMEISNKLNEVVIGAGPRKVKSVTHSTEAQLIDEIHRATGVVSGISSELITKTADRNAAEIVKRISGVTVVDDRFIVVRGMNERYNLTFLNNSLAPSTELYSKAFAYDLLPSSVIDKILVYKSPVADLVADYAGAAVKITTKNAMPLKHFDMGLQLAHREGATFKNSISYNGGKYDVLGFDDGGRKLPSFSPGIFESNRQVTNVKESRWLSEMSPALDYGTHYSLPDMQLFANYYNSWKVGNAKLYDLTAFTYTKETVGYDFHLQKGNTDQPYIGQGNGNAGGSLLDNNKIGNGQQSSENAKINILENLTLKLNDRHQLFFRNFFVNDGRRFTSVNTIRPNQPKGIGLNINEYRSRDIVLSFQQRTLYAGHLGGSHLLGGKKQHTLEWNAGYTYDLQNLPDQRLIHLYDNSLVDDTTWRAVQTNYLGIISRLYIKNLEQIYNGAVDYTYQVQPGLSFKAGTYNMFKIRQVGRRFFRVNRAGLTNDQFLPARQDDLGWYNDHGNISPELLRFSQQDLPNVWSSTYFKDDNTGLAIYDATSPVDAYVGSEEYHAGYLMGDWKTAREKLVLNGGLRLEYDRQRLSGAREGYNGPTSLQPIYVNRDKTVLLPSVNISYLPSSSLVFRGSYGRTVNRPDFREMTPYTDFDFQNNENIMGYPRIVTAVIDNYDIRAELYPKKNKNEVLNVGFFYKHLQNPIERMRRETSASDYGSFLNFTNITYINSVSADIYGVEAEIKKSLSFIGGNLFRHFSVVLNGSLLKSSTVTHGFNTVYVVDSIHKKGEPLQGQSPYVVNAGLFYENPSIGTKASLVYNVSGPRIYAKSQRTKEDTLWQDSYIRPDLLQLPMHLLDLSVTQRIVKSLQVKFSVQNLLDQSYRIVEDLNYNQRYDAEKPVEKPDGKILMEGDNIYKRYKPGRYWLLQFTYSF</sequence>
<organism evidence="7 8">
    <name type="scientific">Chitinophaga flava</name>
    <dbReference type="NCBI Taxonomy" id="2259036"/>
    <lineage>
        <taxon>Bacteria</taxon>
        <taxon>Pseudomonadati</taxon>
        <taxon>Bacteroidota</taxon>
        <taxon>Chitinophagia</taxon>
        <taxon>Chitinophagales</taxon>
        <taxon>Chitinophagaceae</taxon>
        <taxon>Chitinophaga</taxon>
    </lineage>
</organism>
<comment type="caution">
    <text evidence="7">The sequence shown here is derived from an EMBL/GenBank/DDBJ whole genome shotgun (WGS) entry which is preliminary data.</text>
</comment>
<dbReference type="Pfam" id="PF07715">
    <property type="entry name" value="Plug"/>
    <property type="match status" value="1"/>
</dbReference>
<dbReference type="PANTHER" id="PTHR40980">
    <property type="entry name" value="PLUG DOMAIN-CONTAINING PROTEIN"/>
    <property type="match status" value="1"/>
</dbReference>
<proteinExistence type="inferred from homology"/>
<evidence type="ECO:0000259" key="6">
    <source>
        <dbReference type="Pfam" id="PF07715"/>
    </source>
</evidence>
<accession>A0A365XTF8</accession>
<dbReference type="Gene3D" id="2.60.40.1120">
    <property type="entry name" value="Carboxypeptidase-like, regulatory domain"/>
    <property type="match status" value="1"/>
</dbReference>
<name>A0A365XTF8_9BACT</name>
<dbReference type="PANTHER" id="PTHR40980:SF4">
    <property type="entry name" value="TONB-DEPENDENT RECEPTOR-LIKE BETA-BARREL DOMAIN-CONTAINING PROTEIN"/>
    <property type="match status" value="1"/>
</dbReference>
<comment type="similarity">
    <text evidence="4">Belongs to the TonB-dependent receptor family.</text>
</comment>
<dbReference type="EMBL" id="QFFJ01000002">
    <property type="protein sequence ID" value="RBL89301.1"/>
    <property type="molecule type" value="Genomic_DNA"/>
</dbReference>
<keyword evidence="7" id="KW-0675">Receptor</keyword>
<feature type="domain" description="TonB-dependent receptor-like beta-barrel" evidence="5">
    <location>
        <begin position="611"/>
        <end position="1069"/>
    </location>
</feature>
<evidence type="ECO:0000256" key="3">
    <source>
        <dbReference type="ARBA" id="ARBA00023237"/>
    </source>
</evidence>
<dbReference type="GO" id="GO:0009279">
    <property type="term" value="C:cell outer membrane"/>
    <property type="evidence" value="ECO:0007669"/>
    <property type="project" value="UniProtKB-SubCell"/>
</dbReference>
<dbReference type="Pfam" id="PF00593">
    <property type="entry name" value="TonB_dep_Rec_b-barrel"/>
    <property type="match status" value="1"/>
</dbReference>
<gene>
    <name evidence="7" type="ORF">DF182_22530</name>
</gene>
<dbReference type="InterPro" id="IPR000531">
    <property type="entry name" value="Beta-barrel_TonB"/>
</dbReference>
<evidence type="ECO:0000259" key="5">
    <source>
        <dbReference type="Pfam" id="PF00593"/>
    </source>
</evidence>
<keyword evidence="4" id="KW-0798">TonB box</keyword>
<evidence type="ECO:0000256" key="4">
    <source>
        <dbReference type="RuleBase" id="RU003357"/>
    </source>
</evidence>
<dbReference type="InterPro" id="IPR012910">
    <property type="entry name" value="Plug_dom"/>
</dbReference>
<dbReference type="RefSeq" id="WP_113618044.1">
    <property type="nucleotide sequence ID" value="NZ_QFFJ01000002.1"/>
</dbReference>
<dbReference type="Gene3D" id="3.55.50.30">
    <property type="match status" value="1"/>
</dbReference>
<dbReference type="Gene3D" id="2.170.130.10">
    <property type="entry name" value="TonB-dependent receptor, plug domain"/>
    <property type="match status" value="1"/>
</dbReference>
<reference evidence="7 8" key="1">
    <citation type="submission" date="2018-05" db="EMBL/GenBank/DDBJ databases">
        <title>Chitinophaga sp. K3CV102501T nov., isolated from isolated from a monsoon evergreen broad-leaved forest soil.</title>
        <authorList>
            <person name="Lv Y."/>
        </authorList>
    </citation>
    <scope>NUCLEOTIDE SEQUENCE [LARGE SCALE GENOMIC DNA]</scope>
    <source>
        <strain evidence="7 8">GDMCC 1.1325</strain>
    </source>
</reference>
<dbReference type="Proteomes" id="UP000253410">
    <property type="component" value="Unassembled WGS sequence"/>
</dbReference>